<sequence length="51" mass="6008">MNNKYEINEEVIKPIQGSIRRAHEITEYAKQKKWTAQELKAAIVILSTFKF</sequence>
<proteinExistence type="predicted"/>
<accession>A0ABT9IXD9</accession>
<dbReference type="RefSeq" id="WP_305991286.1">
    <property type="nucleotide sequence ID" value="NZ_JAVAMP010000002.1"/>
</dbReference>
<dbReference type="Proteomes" id="UP001231941">
    <property type="component" value="Unassembled WGS sequence"/>
</dbReference>
<dbReference type="EMBL" id="JAVAMP010000002">
    <property type="protein sequence ID" value="MDP5273995.1"/>
    <property type="molecule type" value="Genomic_DNA"/>
</dbReference>
<comment type="caution">
    <text evidence="1">The sequence shown here is derived from an EMBL/GenBank/DDBJ whole genome shotgun (WGS) entry which is preliminary data.</text>
</comment>
<protein>
    <submittedName>
        <fullName evidence="1">Uncharacterized protein</fullName>
    </submittedName>
</protein>
<name>A0ABT9IXD9_9BACL</name>
<reference evidence="1 2" key="1">
    <citation type="submission" date="2023-08" db="EMBL/GenBank/DDBJ databases">
        <authorList>
            <person name="Park J.-S."/>
        </authorList>
    </citation>
    <scope>NUCLEOTIDE SEQUENCE [LARGE SCALE GENOMIC DNA]</scope>
    <source>
        <strain evidence="1 2">2205SS18-9</strain>
    </source>
</reference>
<evidence type="ECO:0000313" key="1">
    <source>
        <dbReference type="EMBL" id="MDP5273995.1"/>
    </source>
</evidence>
<gene>
    <name evidence="1" type="ORF">Q5Y73_07755</name>
</gene>
<organism evidence="1 2">
    <name type="scientific">Chengkuizengella axinellae</name>
    <dbReference type="NCBI Taxonomy" id="3064388"/>
    <lineage>
        <taxon>Bacteria</taxon>
        <taxon>Bacillati</taxon>
        <taxon>Bacillota</taxon>
        <taxon>Bacilli</taxon>
        <taxon>Bacillales</taxon>
        <taxon>Paenibacillaceae</taxon>
        <taxon>Chengkuizengella</taxon>
    </lineage>
</organism>
<evidence type="ECO:0000313" key="2">
    <source>
        <dbReference type="Proteomes" id="UP001231941"/>
    </source>
</evidence>
<keyword evidence="2" id="KW-1185">Reference proteome</keyword>